<reference evidence="5" key="1">
    <citation type="journal article" date="2016" name="Ticks Tick Borne Dis.">
        <title>De novo assembly and annotation of the salivary gland transcriptome of Rhipicephalus appendiculatus male and female ticks during blood feeding.</title>
        <authorList>
            <person name="de Castro M.H."/>
            <person name="de Klerk D."/>
            <person name="Pienaar R."/>
            <person name="Latif A.A."/>
            <person name="Rees D.J."/>
            <person name="Mans B.J."/>
        </authorList>
    </citation>
    <scope>NUCLEOTIDE SEQUENCE</scope>
    <source>
        <tissue evidence="5">Salivary glands</tissue>
    </source>
</reference>
<organism evidence="5">
    <name type="scientific">Rhipicephalus appendiculatus</name>
    <name type="common">Brown ear tick</name>
    <dbReference type="NCBI Taxonomy" id="34631"/>
    <lineage>
        <taxon>Eukaryota</taxon>
        <taxon>Metazoa</taxon>
        <taxon>Ecdysozoa</taxon>
        <taxon>Arthropoda</taxon>
        <taxon>Chelicerata</taxon>
        <taxon>Arachnida</taxon>
        <taxon>Acari</taxon>
        <taxon>Parasitiformes</taxon>
        <taxon>Ixodida</taxon>
        <taxon>Ixodoidea</taxon>
        <taxon>Ixodidae</taxon>
        <taxon>Rhipicephalinae</taxon>
        <taxon>Rhipicephalus</taxon>
        <taxon>Rhipicephalus</taxon>
    </lineage>
</organism>
<comment type="subcellular location">
    <subcellularLocation>
        <location evidence="1">Secreted</location>
    </subcellularLocation>
</comment>
<dbReference type="InterPro" id="IPR029277">
    <property type="entry name" value="SVWC_dom"/>
</dbReference>
<dbReference type="SMART" id="SM01318">
    <property type="entry name" value="SVWC"/>
    <property type="match status" value="1"/>
</dbReference>
<keyword evidence="3" id="KW-0732">Signal</keyword>
<dbReference type="EMBL" id="GEDV01011202">
    <property type="protein sequence ID" value="JAP77355.1"/>
    <property type="molecule type" value="Transcribed_RNA"/>
</dbReference>
<evidence type="ECO:0000259" key="4">
    <source>
        <dbReference type="SMART" id="SM01318"/>
    </source>
</evidence>
<protein>
    <submittedName>
        <fullName evidence="5">8.9 kDa family member</fullName>
    </submittedName>
</protein>
<dbReference type="GO" id="GO:0005576">
    <property type="term" value="C:extracellular region"/>
    <property type="evidence" value="ECO:0007669"/>
    <property type="project" value="UniProtKB-SubCell"/>
</dbReference>
<dbReference type="AlphaFoldDB" id="A0A131YFV1"/>
<dbReference type="Pfam" id="PF15430">
    <property type="entry name" value="SVWC"/>
    <property type="match status" value="1"/>
</dbReference>
<name>A0A131YFV1_RHIAP</name>
<evidence type="ECO:0000256" key="1">
    <source>
        <dbReference type="ARBA" id="ARBA00004613"/>
    </source>
</evidence>
<feature type="domain" description="Single" evidence="4">
    <location>
        <begin position="40"/>
        <end position="104"/>
    </location>
</feature>
<keyword evidence="2" id="KW-0964">Secreted</keyword>
<feature type="chain" id="PRO_5007285087" evidence="3">
    <location>
        <begin position="20"/>
        <end position="111"/>
    </location>
</feature>
<sequence>MHTFGASLFVLVVISVVYADVSERGHTYVTKNVTVEDGACVYLRNVIPNGETKALNNPCVLSTCYAADRKVNSTLCPNIGVDEGCHVEWTPDGVYPNCCPKHVCPSASATS</sequence>
<evidence type="ECO:0000313" key="5">
    <source>
        <dbReference type="EMBL" id="JAP77355.1"/>
    </source>
</evidence>
<accession>A0A131YFV1</accession>
<proteinExistence type="predicted"/>
<evidence type="ECO:0000256" key="2">
    <source>
        <dbReference type="ARBA" id="ARBA00022525"/>
    </source>
</evidence>
<feature type="signal peptide" evidence="3">
    <location>
        <begin position="1"/>
        <end position="19"/>
    </location>
</feature>
<evidence type="ECO:0000256" key="3">
    <source>
        <dbReference type="SAM" id="SignalP"/>
    </source>
</evidence>